<keyword evidence="1" id="KW-0540">Nuclease</keyword>
<evidence type="ECO:0000256" key="1">
    <source>
        <dbReference type="ARBA" id="ARBA00022722"/>
    </source>
</evidence>
<organism evidence="4">
    <name type="scientific">Siphoviridae sp. ctK9J6</name>
    <dbReference type="NCBI Taxonomy" id="2825437"/>
    <lineage>
        <taxon>Viruses</taxon>
        <taxon>Duplodnaviria</taxon>
        <taxon>Heunggongvirae</taxon>
        <taxon>Uroviricota</taxon>
        <taxon>Caudoviricetes</taxon>
    </lineage>
</organism>
<accession>A0A8S5Q8W6</accession>
<keyword evidence="4" id="KW-0255">Endonuclease</keyword>
<dbReference type="PANTHER" id="PTHR41286:SF1">
    <property type="entry name" value="HNH NUCLEASE YAJD-RELATED"/>
    <property type="match status" value="1"/>
</dbReference>
<dbReference type="InterPro" id="IPR002711">
    <property type="entry name" value="HNH"/>
</dbReference>
<dbReference type="EMBL" id="BK015600">
    <property type="protein sequence ID" value="DAE15243.1"/>
    <property type="molecule type" value="Genomic_DNA"/>
</dbReference>
<reference evidence="4" key="1">
    <citation type="journal article" date="2021" name="Proc. Natl. Acad. Sci. U.S.A.">
        <title>A Catalog of Tens of Thousands of Viruses from Human Metagenomes Reveals Hidden Associations with Chronic Diseases.</title>
        <authorList>
            <person name="Tisza M.J."/>
            <person name="Buck C.B."/>
        </authorList>
    </citation>
    <scope>NUCLEOTIDE SEQUENCE</scope>
    <source>
        <strain evidence="4">CtK9J6</strain>
    </source>
</reference>
<dbReference type="InterPro" id="IPR003615">
    <property type="entry name" value="HNH_nuc"/>
</dbReference>
<protein>
    <submittedName>
        <fullName evidence="4">CRISPR-associated endonuclease</fullName>
    </submittedName>
</protein>
<name>A0A8S5Q8W6_9CAUD</name>
<evidence type="ECO:0000313" key="4">
    <source>
        <dbReference type="EMBL" id="DAE15243.1"/>
    </source>
</evidence>
<dbReference type="CDD" id="cd00085">
    <property type="entry name" value="HNHc"/>
    <property type="match status" value="1"/>
</dbReference>
<evidence type="ECO:0000259" key="3">
    <source>
        <dbReference type="Pfam" id="PF01844"/>
    </source>
</evidence>
<keyword evidence="2" id="KW-0378">Hydrolase</keyword>
<dbReference type="GO" id="GO:0008270">
    <property type="term" value="F:zinc ion binding"/>
    <property type="evidence" value="ECO:0007669"/>
    <property type="project" value="InterPro"/>
</dbReference>
<sequence length="106" mass="12957">MIKRKVTTDWIVRQIREGKAYRFYLTSDWQKVRDAKKAKEHYECERCRAVGKYSPCEAVHHKLYLKVRPDLALDINNLECLCKDCHYKEHHKYEPKKLKDEFAERW</sequence>
<proteinExistence type="predicted"/>
<dbReference type="Pfam" id="PF01844">
    <property type="entry name" value="HNH"/>
    <property type="match status" value="1"/>
</dbReference>
<evidence type="ECO:0000256" key="2">
    <source>
        <dbReference type="ARBA" id="ARBA00022801"/>
    </source>
</evidence>
<feature type="domain" description="HNH" evidence="3">
    <location>
        <begin position="44"/>
        <end position="92"/>
    </location>
</feature>
<dbReference type="GO" id="GO:0003676">
    <property type="term" value="F:nucleic acid binding"/>
    <property type="evidence" value="ECO:0007669"/>
    <property type="project" value="InterPro"/>
</dbReference>
<dbReference type="PANTHER" id="PTHR41286">
    <property type="entry name" value="HNH NUCLEASE YAJD-RELATED"/>
    <property type="match status" value="1"/>
</dbReference>
<dbReference type="GO" id="GO:0004519">
    <property type="term" value="F:endonuclease activity"/>
    <property type="evidence" value="ECO:0007669"/>
    <property type="project" value="UniProtKB-KW"/>
</dbReference>
<dbReference type="GO" id="GO:0016787">
    <property type="term" value="F:hydrolase activity"/>
    <property type="evidence" value="ECO:0007669"/>
    <property type="project" value="UniProtKB-KW"/>
</dbReference>